<dbReference type="GO" id="GO:0005615">
    <property type="term" value="C:extracellular space"/>
    <property type="evidence" value="ECO:0007669"/>
    <property type="project" value="InterPro"/>
</dbReference>
<dbReference type="PROSITE" id="PS01255">
    <property type="entry name" value="FETUIN_2"/>
    <property type="match status" value="1"/>
</dbReference>
<dbReference type="AlphaFoldDB" id="A0A8J4WYS3"/>
<evidence type="ECO:0000313" key="9">
    <source>
        <dbReference type="EMBL" id="KAF5896837.1"/>
    </source>
</evidence>
<evidence type="ECO:0000256" key="3">
    <source>
        <dbReference type="ARBA" id="ARBA00022729"/>
    </source>
</evidence>
<evidence type="ECO:0000256" key="4">
    <source>
        <dbReference type="ARBA" id="ARBA00022737"/>
    </source>
</evidence>
<gene>
    <name evidence="9" type="ORF">DAT39_013442</name>
</gene>
<dbReference type="InterPro" id="IPR001363">
    <property type="entry name" value="Prot_inh_fetuin_CS"/>
</dbReference>
<dbReference type="InterPro" id="IPR050735">
    <property type="entry name" value="Kininogen_Fetuin_HRG"/>
</dbReference>
<reference evidence="9" key="1">
    <citation type="submission" date="2020-07" db="EMBL/GenBank/DDBJ databases">
        <title>Clarias magur genome sequencing, assembly and annotation.</title>
        <authorList>
            <person name="Kushwaha B."/>
            <person name="Kumar R."/>
            <person name="Das P."/>
            <person name="Joshi C.G."/>
            <person name="Kumar D."/>
            <person name="Nagpure N.S."/>
            <person name="Pandey M."/>
            <person name="Agarwal S."/>
            <person name="Srivastava S."/>
            <person name="Singh M."/>
            <person name="Sahoo L."/>
            <person name="Jayasankar P."/>
            <person name="Meher P.K."/>
            <person name="Koringa P.G."/>
            <person name="Iquebal M.A."/>
            <person name="Das S.P."/>
            <person name="Bit A."/>
            <person name="Patnaik S."/>
            <person name="Patel N."/>
            <person name="Shah T.M."/>
            <person name="Hinsu A."/>
            <person name="Jena J.K."/>
        </authorList>
    </citation>
    <scope>NUCLEOTIDE SEQUENCE</scope>
    <source>
        <strain evidence="9">CIFAMagur01</strain>
        <tissue evidence="9">Testis</tissue>
    </source>
</reference>
<sequence length="529" mass="58709">MKQCGLLLLAFVCVHGAPAGVLPPSSCTDATTVFVAGEAIDKINQDRTTGYVFSLERVSNVHQTRNGETGVVFYLTIDILETKCHVLSRKSYKECEGRNIGENPVYGQCKAVIYVNKPQRVSRLYKYSCSIRPLPASKIIATCPDCPILISLDNKEVEKTMTMGLEKFNKESGLPNYFAPLNITRAITQGGLIKMYSVEFTIQETVCSNNTDVSEVSKCDIMACEFAHKGFCKATRTLSMGEEFFDSKCEVYEPQAAEEEKKNHLNAGETDHSHKNIGGCLDQRVVNAAEVALDQINAVRKEGYIFSLNRVYDVLHEAKEEGENILQLTVDVLETKCHVISKRTWKSCEIKDISDVPVFGKCDVSVFIQPNVTLHNFSCTIQQVPAAAIVDICPDCPTTESLNDPIVAETASLSLEKFNKETAVSNYFVLINITGARMQWVVGPSYFVEFTIQETDCAKTLTDVDWTQCQAKNGTHMKGFCTGSHITFDDDSEVKISKEASWISGTHTTIEEAKKKLSTKVSCSLYQQK</sequence>
<evidence type="ECO:0000313" key="10">
    <source>
        <dbReference type="Proteomes" id="UP000727407"/>
    </source>
</evidence>
<organism evidence="9 10">
    <name type="scientific">Clarias magur</name>
    <name type="common">Asian catfish</name>
    <name type="synonym">Macropteronotus magur</name>
    <dbReference type="NCBI Taxonomy" id="1594786"/>
    <lineage>
        <taxon>Eukaryota</taxon>
        <taxon>Metazoa</taxon>
        <taxon>Chordata</taxon>
        <taxon>Craniata</taxon>
        <taxon>Vertebrata</taxon>
        <taxon>Euteleostomi</taxon>
        <taxon>Actinopterygii</taxon>
        <taxon>Neopterygii</taxon>
        <taxon>Teleostei</taxon>
        <taxon>Ostariophysi</taxon>
        <taxon>Siluriformes</taxon>
        <taxon>Clariidae</taxon>
        <taxon>Clarias</taxon>
    </lineage>
</organism>
<evidence type="ECO:0000259" key="8">
    <source>
        <dbReference type="PROSITE" id="PS51530"/>
    </source>
</evidence>
<evidence type="ECO:0000256" key="2">
    <source>
        <dbReference type="ARBA" id="ARBA00022525"/>
    </source>
</evidence>
<dbReference type="SMART" id="SM00043">
    <property type="entry name" value="CY"/>
    <property type="match status" value="4"/>
</dbReference>
<keyword evidence="5" id="KW-1015">Disulfide bond</keyword>
<evidence type="ECO:0000256" key="1">
    <source>
        <dbReference type="ARBA" id="ARBA00004613"/>
    </source>
</evidence>
<dbReference type="GO" id="GO:0060255">
    <property type="term" value="P:regulation of macromolecule metabolic process"/>
    <property type="evidence" value="ECO:0007669"/>
    <property type="project" value="UniProtKB-ARBA"/>
</dbReference>
<comment type="caution">
    <text evidence="9">The sequence shown here is derived from an EMBL/GenBank/DDBJ whole genome shotgun (WGS) entry which is preliminary data.</text>
</comment>
<dbReference type="PROSITE" id="PS51530">
    <property type="entry name" value="CYSTATIN_FETUIN_B"/>
    <property type="match status" value="2"/>
</dbReference>
<keyword evidence="2" id="KW-0964">Secreted</keyword>
<keyword evidence="10" id="KW-1185">Reference proteome</keyword>
<dbReference type="EMBL" id="QNUK01000260">
    <property type="protein sequence ID" value="KAF5896837.1"/>
    <property type="molecule type" value="Genomic_DNA"/>
</dbReference>
<keyword evidence="6" id="KW-0325">Glycoprotein</keyword>
<keyword evidence="3 7" id="KW-0732">Signal</keyword>
<protein>
    <submittedName>
        <fullName evidence="9">Antihemorrhagic factor cHLP-B-like</fullName>
    </submittedName>
</protein>
<dbReference type="InterPro" id="IPR025764">
    <property type="entry name" value="Cystatin_Fetuin_B"/>
</dbReference>
<dbReference type="InterPro" id="IPR000010">
    <property type="entry name" value="Cystatin_dom"/>
</dbReference>
<feature type="chain" id="PRO_5035161049" evidence="7">
    <location>
        <begin position="20"/>
        <end position="529"/>
    </location>
</feature>
<dbReference type="Pfam" id="PF00031">
    <property type="entry name" value="Cystatin"/>
    <property type="match status" value="3"/>
</dbReference>
<dbReference type="PANTHER" id="PTHR13814">
    <property type="entry name" value="FETUIN"/>
    <property type="match status" value="1"/>
</dbReference>
<accession>A0A8J4WYS3</accession>
<dbReference type="InterPro" id="IPR046350">
    <property type="entry name" value="Cystatin_sf"/>
</dbReference>
<comment type="subcellular location">
    <subcellularLocation>
        <location evidence="1">Secreted</location>
    </subcellularLocation>
</comment>
<dbReference type="GO" id="GO:0004869">
    <property type="term" value="F:cysteine-type endopeptidase inhibitor activity"/>
    <property type="evidence" value="ECO:0007669"/>
    <property type="project" value="InterPro"/>
</dbReference>
<feature type="domain" description="Cystatin fetuin-B-type" evidence="8">
    <location>
        <begin position="16"/>
        <end position="130"/>
    </location>
</feature>
<evidence type="ECO:0000256" key="7">
    <source>
        <dbReference type="SAM" id="SignalP"/>
    </source>
</evidence>
<feature type="non-terminal residue" evidence="9">
    <location>
        <position position="529"/>
    </location>
</feature>
<dbReference type="PANTHER" id="PTHR13814:SF10">
    <property type="entry name" value="FETUIN-B"/>
    <property type="match status" value="1"/>
</dbReference>
<dbReference type="FunFam" id="3.10.450.10:FF:000005">
    <property type="entry name" value="Histidine-rich glycoprotein"/>
    <property type="match status" value="1"/>
</dbReference>
<keyword evidence="4" id="KW-0677">Repeat</keyword>
<dbReference type="CDD" id="cd00042">
    <property type="entry name" value="CY"/>
    <property type="match status" value="3"/>
</dbReference>
<evidence type="ECO:0000256" key="5">
    <source>
        <dbReference type="ARBA" id="ARBA00023157"/>
    </source>
</evidence>
<feature type="signal peptide" evidence="7">
    <location>
        <begin position="1"/>
        <end position="19"/>
    </location>
</feature>
<name>A0A8J4WYS3_CLAMG</name>
<dbReference type="Proteomes" id="UP000727407">
    <property type="component" value="Unassembled WGS sequence"/>
</dbReference>
<dbReference type="Gene3D" id="3.10.450.10">
    <property type="match status" value="4"/>
</dbReference>
<evidence type="ECO:0000256" key="6">
    <source>
        <dbReference type="ARBA" id="ARBA00023180"/>
    </source>
</evidence>
<dbReference type="SUPFAM" id="SSF54403">
    <property type="entry name" value="Cystatin/monellin"/>
    <property type="match status" value="4"/>
</dbReference>
<feature type="domain" description="Cystatin fetuin-B-type" evidence="8">
    <location>
        <begin position="141"/>
        <end position="250"/>
    </location>
</feature>
<dbReference type="OrthoDB" id="9941887at2759"/>
<proteinExistence type="predicted"/>